<sequence>MVFSLPLGEKPRRAGTQLGALRPSPRRLLRASARGRCLWPPPGDFERTPGSGTEGGGLGEDSRGPVRGSDSQFLPSSLPPPFHPGVLPSFLPVGGTVKPPSPLAIAEPGVALENERRSKGGALGGDDRRGELPPDRGAAWVGVCAPGVRTSRPGWKPRARGGGGADGGRFVLNSRGRMAGANPGSFTSAHPRPHPRLLLELKTRFASGGGRGVPNSKEHAGRIGRVCISLSPISSKEKGRDIASLGVFNIYIKAAVKRTLEAEADQRAAPGSSSRSEARIHCT</sequence>
<evidence type="ECO:0000313" key="3">
    <source>
        <dbReference type="Proteomes" id="UP000002281"/>
    </source>
</evidence>
<proteinExistence type="predicted"/>
<dbReference type="Proteomes" id="UP000002281">
    <property type="component" value="Chromosome 24"/>
</dbReference>
<reference evidence="2" key="2">
    <citation type="submission" date="2025-08" db="UniProtKB">
        <authorList>
            <consortium name="Ensembl"/>
        </authorList>
    </citation>
    <scope>IDENTIFICATION</scope>
    <source>
        <strain evidence="2">Thoroughbred</strain>
    </source>
</reference>
<feature type="region of interest" description="Disordered" evidence="1">
    <location>
        <begin position="1"/>
        <end position="80"/>
    </location>
</feature>
<dbReference type="Ensembl" id="ENSECAT00000124899.1">
    <property type="protein sequence ID" value="ENSECAP00000066710.1"/>
    <property type="gene ID" value="ENSECAG00000053109.1"/>
</dbReference>
<name>A0A9L0RS84_HORSE</name>
<evidence type="ECO:0000256" key="1">
    <source>
        <dbReference type="SAM" id="MobiDB-lite"/>
    </source>
</evidence>
<dbReference type="AlphaFoldDB" id="A0A9L0RS84"/>
<organism evidence="2 3">
    <name type="scientific">Equus caballus</name>
    <name type="common">Horse</name>
    <dbReference type="NCBI Taxonomy" id="9796"/>
    <lineage>
        <taxon>Eukaryota</taxon>
        <taxon>Metazoa</taxon>
        <taxon>Chordata</taxon>
        <taxon>Craniata</taxon>
        <taxon>Vertebrata</taxon>
        <taxon>Euteleostomi</taxon>
        <taxon>Mammalia</taxon>
        <taxon>Eutheria</taxon>
        <taxon>Laurasiatheria</taxon>
        <taxon>Perissodactyla</taxon>
        <taxon>Equidae</taxon>
        <taxon>Equus</taxon>
    </lineage>
</organism>
<reference evidence="2 3" key="1">
    <citation type="journal article" date="2009" name="Science">
        <title>Genome sequence, comparative analysis, and population genetics of the domestic horse.</title>
        <authorList>
            <consortium name="Broad Institute Genome Sequencing Platform"/>
            <consortium name="Broad Institute Whole Genome Assembly Team"/>
            <person name="Wade C.M."/>
            <person name="Giulotto E."/>
            <person name="Sigurdsson S."/>
            <person name="Zoli M."/>
            <person name="Gnerre S."/>
            <person name="Imsland F."/>
            <person name="Lear T.L."/>
            <person name="Adelson D.L."/>
            <person name="Bailey E."/>
            <person name="Bellone R.R."/>
            <person name="Bloecker H."/>
            <person name="Distl O."/>
            <person name="Edgar R.C."/>
            <person name="Garber M."/>
            <person name="Leeb T."/>
            <person name="Mauceli E."/>
            <person name="MacLeod J.N."/>
            <person name="Penedo M.C.T."/>
            <person name="Raison J.M."/>
            <person name="Sharpe T."/>
            <person name="Vogel J."/>
            <person name="Andersson L."/>
            <person name="Antczak D.F."/>
            <person name="Biagi T."/>
            <person name="Binns M.M."/>
            <person name="Chowdhary B.P."/>
            <person name="Coleman S.J."/>
            <person name="Della Valle G."/>
            <person name="Fryc S."/>
            <person name="Guerin G."/>
            <person name="Hasegawa T."/>
            <person name="Hill E.W."/>
            <person name="Jurka J."/>
            <person name="Kiialainen A."/>
            <person name="Lindgren G."/>
            <person name="Liu J."/>
            <person name="Magnani E."/>
            <person name="Mickelson J.R."/>
            <person name="Murray J."/>
            <person name="Nergadze S.G."/>
            <person name="Onofrio R."/>
            <person name="Pedroni S."/>
            <person name="Piras M.F."/>
            <person name="Raudsepp T."/>
            <person name="Rocchi M."/>
            <person name="Roeed K.H."/>
            <person name="Ryder O.A."/>
            <person name="Searle S."/>
            <person name="Skow L."/>
            <person name="Swinburne J.E."/>
            <person name="Syvaenen A.C."/>
            <person name="Tozaki T."/>
            <person name="Valberg S.J."/>
            <person name="Vaudin M."/>
            <person name="White J.R."/>
            <person name="Zody M.C."/>
            <person name="Lander E.S."/>
            <person name="Lindblad-Toh K."/>
        </authorList>
    </citation>
    <scope>NUCLEOTIDE SEQUENCE [LARGE SCALE GENOMIC DNA]</scope>
    <source>
        <strain evidence="2 3">Thoroughbred</strain>
    </source>
</reference>
<dbReference type="GeneTree" id="ENSGT00910000147388"/>
<reference evidence="2" key="3">
    <citation type="submission" date="2025-09" db="UniProtKB">
        <authorList>
            <consortium name="Ensembl"/>
        </authorList>
    </citation>
    <scope>IDENTIFICATION</scope>
    <source>
        <strain evidence="2">Thoroughbred</strain>
    </source>
</reference>
<keyword evidence="3" id="KW-1185">Reference proteome</keyword>
<feature type="compositionally biased region" description="Basic and acidic residues" evidence="1">
    <location>
        <begin position="125"/>
        <end position="134"/>
    </location>
</feature>
<feature type="region of interest" description="Disordered" evidence="1">
    <location>
        <begin position="262"/>
        <end position="283"/>
    </location>
</feature>
<feature type="region of interest" description="Disordered" evidence="1">
    <location>
        <begin position="102"/>
        <end position="137"/>
    </location>
</feature>
<accession>A0A9L0RS84</accession>
<evidence type="ECO:0000313" key="2">
    <source>
        <dbReference type="Ensembl" id="ENSECAP00000066710.1"/>
    </source>
</evidence>
<protein>
    <submittedName>
        <fullName evidence="2">Uncharacterized protein</fullName>
    </submittedName>
</protein>